<dbReference type="PANTHER" id="PTHR10438:SF425">
    <property type="entry name" value="THIOREDOXIN H1"/>
    <property type="match status" value="1"/>
</dbReference>
<dbReference type="SUPFAM" id="SSF52833">
    <property type="entry name" value="Thioredoxin-like"/>
    <property type="match status" value="1"/>
</dbReference>
<dbReference type="AlphaFoldDB" id="A0AA35YM51"/>
<dbReference type="EMBL" id="OX465079">
    <property type="protein sequence ID" value="CAI9276494.1"/>
    <property type="molecule type" value="Genomic_DNA"/>
</dbReference>
<keyword evidence="3" id="KW-1015">Disulfide bond</keyword>
<comment type="function">
    <text evidence="6">Participates in various redox reactions through the reversible oxidation of the active center dithiol to a disulfide. The H form is known to activate a number of cytosolic enzymes.</text>
</comment>
<evidence type="ECO:0000256" key="2">
    <source>
        <dbReference type="ARBA" id="ARBA00022982"/>
    </source>
</evidence>
<dbReference type="PANTHER" id="PTHR10438">
    <property type="entry name" value="THIOREDOXIN"/>
    <property type="match status" value="1"/>
</dbReference>
<dbReference type="Pfam" id="PF00085">
    <property type="entry name" value="Thioredoxin"/>
    <property type="match status" value="1"/>
</dbReference>
<dbReference type="GO" id="GO:0016671">
    <property type="term" value="F:oxidoreductase activity, acting on a sulfur group of donors, disulfide as acceptor"/>
    <property type="evidence" value="ECO:0007669"/>
    <property type="project" value="UniProtKB-ARBA"/>
</dbReference>
<accession>A0AA35YM51</accession>
<evidence type="ECO:0000259" key="7">
    <source>
        <dbReference type="PROSITE" id="PS51352"/>
    </source>
</evidence>
<dbReference type="FunFam" id="3.40.30.10:FF:000104">
    <property type="entry name" value="Thioredoxin"/>
    <property type="match status" value="1"/>
</dbReference>
<dbReference type="Proteomes" id="UP001177003">
    <property type="component" value="Chromosome 3"/>
</dbReference>
<name>A0AA35YM51_LACSI</name>
<evidence type="ECO:0000256" key="3">
    <source>
        <dbReference type="ARBA" id="ARBA00023157"/>
    </source>
</evidence>
<proteinExistence type="inferred from homology"/>
<dbReference type="InterPro" id="IPR013766">
    <property type="entry name" value="Thioredoxin_domain"/>
</dbReference>
<keyword evidence="4" id="KW-0676">Redox-active center</keyword>
<dbReference type="CDD" id="cd02947">
    <property type="entry name" value="TRX_family"/>
    <property type="match status" value="1"/>
</dbReference>
<keyword evidence="2" id="KW-0249">Electron transport</keyword>
<comment type="similarity">
    <text evidence="5">Belongs to the thioredoxin family. Plant H-type subfamily.</text>
</comment>
<evidence type="ECO:0000313" key="8">
    <source>
        <dbReference type="EMBL" id="CAI9276494.1"/>
    </source>
</evidence>
<evidence type="ECO:0000256" key="1">
    <source>
        <dbReference type="ARBA" id="ARBA00022448"/>
    </source>
</evidence>
<dbReference type="Gene3D" id="3.40.30.10">
    <property type="entry name" value="Glutaredoxin"/>
    <property type="match status" value="1"/>
</dbReference>
<evidence type="ECO:0000313" key="9">
    <source>
        <dbReference type="Proteomes" id="UP001177003"/>
    </source>
</evidence>
<feature type="domain" description="Thioredoxin" evidence="7">
    <location>
        <begin position="8"/>
        <end position="130"/>
    </location>
</feature>
<evidence type="ECO:0000256" key="4">
    <source>
        <dbReference type="ARBA" id="ARBA00023284"/>
    </source>
</evidence>
<gene>
    <name evidence="8" type="ORF">LSALG_LOCUS16468</name>
</gene>
<reference evidence="8" key="1">
    <citation type="submission" date="2023-04" db="EMBL/GenBank/DDBJ databases">
        <authorList>
            <person name="Vijverberg K."/>
            <person name="Xiong W."/>
            <person name="Schranz E."/>
        </authorList>
    </citation>
    <scope>NUCLEOTIDE SEQUENCE</scope>
</reference>
<protein>
    <recommendedName>
        <fullName evidence="7">Thioredoxin domain-containing protein</fullName>
    </recommendedName>
</protein>
<keyword evidence="1" id="KW-0813">Transport</keyword>
<evidence type="ECO:0000256" key="5">
    <source>
        <dbReference type="ARBA" id="ARBA00038353"/>
    </source>
</evidence>
<organism evidence="8 9">
    <name type="scientific">Lactuca saligna</name>
    <name type="common">Willowleaf lettuce</name>
    <dbReference type="NCBI Taxonomy" id="75948"/>
    <lineage>
        <taxon>Eukaryota</taxon>
        <taxon>Viridiplantae</taxon>
        <taxon>Streptophyta</taxon>
        <taxon>Embryophyta</taxon>
        <taxon>Tracheophyta</taxon>
        <taxon>Spermatophyta</taxon>
        <taxon>Magnoliopsida</taxon>
        <taxon>eudicotyledons</taxon>
        <taxon>Gunneridae</taxon>
        <taxon>Pentapetalae</taxon>
        <taxon>asterids</taxon>
        <taxon>campanulids</taxon>
        <taxon>Asterales</taxon>
        <taxon>Asteraceae</taxon>
        <taxon>Cichorioideae</taxon>
        <taxon>Cichorieae</taxon>
        <taxon>Lactucinae</taxon>
        <taxon>Lactuca</taxon>
    </lineage>
</organism>
<dbReference type="InterPro" id="IPR050620">
    <property type="entry name" value="Thioredoxin_H-type-like"/>
</dbReference>
<dbReference type="PROSITE" id="PS51352">
    <property type="entry name" value="THIOREDOXIN_2"/>
    <property type="match status" value="1"/>
</dbReference>
<keyword evidence="9" id="KW-1185">Reference proteome</keyword>
<sequence length="136" mass="14965">MKAEVAKVNEANTILRFIIMGEEGQVIGCHTVDAWNQHLQKDKNKLIVVDFAASWCGPCRVIAPFVAELAKKMPHVTFLKVDVDELKVIASDWSVEAMPTFLFIKDGKSVGKIVGAKKEELQQTIIKHSGNSSTSA</sequence>
<dbReference type="PRINTS" id="PR00421">
    <property type="entry name" value="THIOREDOXIN"/>
</dbReference>
<dbReference type="InterPro" id="IPR036249">
    <property type="entry name" value="Thioredoxin-like_sf"/>
</dbReference>
<evidence type="ECO:0000256" key="6">
    <source>
        <dbReference type="ARBA" id="ARBA00056195"/>
    </source>
</evidence>